<sequence>MLSTGFRIMCVSVGGLIETMYVNVTSLGPILKAPSRHYCFIMYLPTQYPVPSGTFSKHRFTLNQIFNTSRLWYRYGPAEGSDAPAFRRICVAIGCSG</sequence>
<evidence type="ECO:0000313" key="2">
    <source>
        <dbReference type="Proteomes" id="UP000011518"/>
    </source>
</evidence>
<evidence type="ECO:0000313" key="1">
    <source>
        <dbReference type="EMBL" id="ELW65522.1"/>
    </source>
</evidence>
<proteinExistence type="predicted"/>
<accession>L9KWJ6</accession>
<dbReference type="InParanoid" id="L9KWJ6"/>
<name>L9KWJ6_TUPCH</name>
<gene>
    <name evidence="1" type="ORF">TREES_T100009015</name>
</gene>
<reference evidence="2" key="1">
    <citation type="submission" date="2012-07" db="EMBL/GenBank/DDBJ databases">
        <title>Genome of the Chinese tree shrew, a rising model animal genetically related to primates.</title>
        <authorList>
            <person name="Zhang G."/>
            <person name="Fan Y."/>
            <person name="Yao Y."/>
            <person name="Huang Z."/>
        </authorList>
    </citation>
    <scope>NUCLEOTIDE SEQUENCE [LARGE SCALE GENOMIC DNA]</scope>
</reference>
<dbReference type="EMBL" id="KB320685">
    <property type="protein sequence ID" value="ELW65522.1"/>
    <property type="molecule type" value="Genomic_DNA"/>
</dbReference>
<dbReference type="AlphaFoldDB" id="L9KWJ6"/>
<reference evidence="2" key="2">
    <citation type="journal article" date="2013" name="Nat. Commun.">
        <title>Genome of the Chinese tree shrew.</title>
        <authorList>
            <person name="Fan Y."/>
            <person name="Huang Z.Y."/>
            <person name="Cao C.C."/>
            <person name="Chen C.S."/>
            <person name="Chen Y.X."/>
            <person name="Fan D.D."/>
            <person name="He J."/>
            <person name="Hou H.L."/>
            <person name="Hu L."/>
            <person name="Hu X.T."/>
            <person name="Jiang X.T."/>
            <person name="Lai R."/>
            <person name="Lang Y.S."/>
            <person name="Liang B."/>
            <person name="Liao S.G."/>
            <person name="Mu D."/>
            <person name="Ma Y.Y."/>
            <person name="Niu Y.Y."/>
            <person name="Sun X.Q."/>
            <person name="Xia J.Q."/>
            <person name="Xiao J."/>
            <person name="Xiong Z.Q."/>
            <person name="Xu L."/>
            <person name="Yang L."/>
            <person name="Zhang Y."/>
            <person name="Zhao W."/>
            <person name="Zhao X.D."/>
            <person name="Zheng Y.T."/>
            <person name="Zhou J.M."/>
            <person name="Zhu Y.B."/>
            <person name="Zhang G.J."/>
            <person name="Wang J."/>
            <person name="Yao Y.G."/>
        </authorList>
    </citation>
    <scope>NUCLEOTIDE SEQUENCE [LARGE SCALE GENOMIC DNA]</scope>
</reference>
<protein>
    <submittedName>
        <fullName evidence="1">Uncharacterized protein</fullName>
    </submittedName>
</protein>
<organism evidence="1 2">
    <name type="scientific">Tupaia chinensis</name>
    <name type="common">Chinese tree shrew</name>
    <name type="synonym">Tupaia belangeri chinensis</name>
    <dbReference type="NCBI Taxonomy" id="246437"/>
    <lineage>
        <taxon>Eukaryota</taxon>
        <taxon>Metazoa</taxon>
        <taxon>Chordata</taxon>
        <taxon>Craniata</taxon>
        <taxon>Vertebrata</taxon>
        <taxon>Euteleostomi</taxon>
        <taxon>Mammalia</taxon>
        <taxon>Eutheria</taxon>
        <taxon>Euarchontoglires</taxon>
        <taxon>Scandentia</taxon>
        <taxon>Tupaiidae</taxon>
        <taxon>Tupaia</taxon>
    </lineage>
</organism>
<dbReference type="Proteomes" id="UP000011518">
    <property type="component" value="Unassembled WGS sequence"/>
</dbReference>
<keyword evidence="2" id="KW-1185">Reference proteome</keyword>